<accession>A0A135Z3L6</accession>
<comment type="similarity">
    <text evidence="1">Belongs to the GSP E family.</text>
</comment>
<comment type="caution">
    <text evidence="4">The sequence shown here is derived from an EMBL/GenBank/DDBJ whole genome shotgun (WGS) entry which is preliminary data.</text>
</comment>
<dbReference type="PANTHER" id="PTHR30486">
    <property type="entry name" value="TWITCHING MOTILITY PROTEIN PILT"/>
    <property type="match status" value="1"/>
</dbReference>
<evidence type="ECO:0000256" key="2">
    <source>
        <dbReference type="SAM" id="MobiDB-lite"/>
    </source>
</evidence>
<dbReference type="CDD" id="cd01130">
    <property type="entry name" value="VirB11-like_ATPase"/>
    <property type="match status" value="1"/>
</dbReference>
<feature type="compositionally biased region" description="Acidic residues" evidence="2">
    <location>
        <begin position="1"/>
        <end position="18"/>
    </location>
</feature>
<dbReference type="Gene3D" id="3.30.450.370">
    <property type="match status" value="1"/>
</dbReference>
<dbReference type="Gene3D" id="3.40.50.300">
    <property type="entry name" value="P-loop containing nucleotide triphosphate hydrolases"/>
    <property type="match status" value="1"/>
</dbReference>
<feature type="region of interest" description="Disordered" evidence="2">
    <location>
        <begin position="1"/>
        <end position="35"/>
    </location>
</feature>
<evidence type="ECO:0000313" key="5">
    <source>
        <dbReference type="Proteomes" id="UP000070505"/>
    </source>
</evidence>
<dbReference type="PATRIC" id="fig|2702.101.peg.1115"/>
<organism evidence="4 5">
    <name type="scientific">Gardnerella vaginalis</name>
    <dbReference type="NCBI Taxonomy" id="2702"/>
    <lineage>
        <taxon>Bacteria</taxon>
        <taxon>Bacillati</taxon>
        <taxon>Actinomycetota</taxon>
        <taxon>Actinomycetes</taxon>
        <taxon>Bifidobacteriales</taxon>
        <taxon>Bifidobacteriaceae</taxon>
        <taxon>Gardnerella</taxon>
    </lineage>
</organism>
<protein>
    <submittedName>
        <fullName evidence="4">Type II/IV secretion system protein</fullName>
    </submittedName>
</protein>
<name>A0A135Z3L6_GARVA</name>
<reference evidence="4 5" key="1">
    <citation type="submission" date="2016-02" db="EMBL/GenBank/DDBJ databases">
        <authorList>
            <person name="Wen L."/>
            <person name="He K."/>
            <person name="Yang H."/>
        </authorList>
    </citation>
    <scope>NUCLEOTIDE SEQUENCE [LARGE SCALE GENOMIC DNA]</scope>
    <source>
        <strain evidence="4 5">CMW7778B</strain>
    </source>
</reference>
<evidence type="ECO:0000256" key="1">
    <source>
        <dbReference type="ARBA" id="ARBA00006611"/>
    </source>
</evidence>
<proteinExistence type="inferred from homology"/>
<evidence type="ECO:0000313" key="4">
    <source>
        <dbReference type="EMBL" id="KXI16254.1"/>
    </source>
</evidence>
<dbReference type="InterPro" id="IPR050921">
    <property type="entry name" value="T4SS_GSP_E_ATPase"/>
</dbReference>
<dbReference type="InterPro" id="IPR027417">
    <property type="entry name" value="P-loop_NTPase"/>
</dbReference>
<dbReference type="GO" id="GO:0016887">
    <property type="term" value="F:ATP hydrolysis activity"/>
    <property type="evidence" value="ECO:0007669"/>
    <property type="project" value="InterPro"/>
</dbReference>
<dbReference type="Pfam" id="PF00437">
    <property type="entry name" value="T2SSE"/>
    <property type="match status" value="1"/>
</dbReference>
<gene>
    <name evidence="4" type="ORF">HMPREF3230_01128</name>
</gene>
<dbReference type="AlphaFoldDB" id="A0A135Z3L6"/>
<sequence>MESSDVESSDVESSDVESSDVGSSDVGSSFVGSSQSSCVRDIDFGILQEFVIDPRLTDMVITENGRIWLDYGDGLKEKIPRIPMNNPSVLRRYAVWICAQLGKRLDDARPIADVSSASGIRIHAVLAPIVSMGAVIAVRFPSQGVCNLDMLYKKGMYSLSVKHILSLLVRMRANILITGSTGSGKTTLMRALLSEADSNDRIVSVEETRELCGFKGDYVSLSTRESNVEGKGEICLPELVKATLRMRPDRIVLGECRGEEIADLLRVFTSGHHGGMTTLHADDVYKVPARLMSLGLLAGLQPRALCALAAGAFDVVIHVERMNNKRIIHEIGVLTNGSDDYSRCLGLQNNSENVVLHGIPVMCMTVDKSTGAHYLAPSKCWNVFAQKWKIKKW</sequence>
<dbReference type="SUPFAM" id="SSF52540">
    <property type="entry name" value="P-loop containing nucleoside triphosphate hydrolases"/>
    <property type="match status" value="1"/>
</dbReference>
<dbReference type="PANTHER" id="PTHR30486:SF6">
    <property type="entry name" value="TYPE IV PILUS RETRACTATION ATPASE PILT"/>
    <property type="match status" value="1"/>
</dbReference>
<dbReference type="EMBL" id="LSRC01000048">
    <property type="protein sequence ID" value="KXI16254.1"/>
    <property type="molecule type" value="Genomic_DNA"/>
</dbReference>
<evidence type="ECO:0000259" key="3">
    <source>
        <dbReference type="Pfam" id="PF00437"/>
    </source>
</evidence>
<dbReference type="InterPro" id="IPR001482">
    <property type="entry name" value="T2SS/T4SS_dom"/>
</dbReference>
<feature type="domain" description="Bacterial type II secretion system protein E" evidence="3">
    <location>
        <begin position="47"/>
        <end position="300"/>
    </location>
</feature>
<feature type="compositionally biased region" description="Low complexity" evidence="2">
    <location>
        <begin position="19"/>
        <end position="35"/>
    </location>
</feature>
<dbReference type="Proteomes" id="UP000070505">
    <property type="component" value="Unassembled WGS sequence"/>
</dbReference>